<dbReference type="InterPro" id="IPR006680">
    <property type="entry name" value="Amidohydro-rel"/>
</dbReference>
<evidence type="ECO:0000313" key="3">
    <source>
        <dbReference type="EMBL" id="CAF4178429.1"/>
    </source>
</evidence>
<reference evidence="2" key="1">
    <citation type="submission" date="2021-02" db="EMBL/GenBank/DDBJ databases">
        <authorList>
            <person name="Nowell W R."/>
        </authorList>
    </citation>
    <scope>NUCLEOTIDE SEQUENCE</scope>
</reference>
<protein>
    <recommendedName>
        <fullName evidence="1">Amidohydrolase-related domain-containing protein</fullName>
    </recommendedName>
</protein>
<dbReference type="Gene3D" id="2.30.40.10">
    <property type="entry name" value="Urease, subunit C, domain 1"/>
    <property type="match status" value="1"/>
</dbReference>
<dbReference type="PANTHER" id="PTHR43794:SF5">
    <property type="entry name" value="CHLOROHYDROLASE FAMILY PROTEIN"/>
    <property type="match status" value="1"/>
</dbReference>
<dbReference type="PANTHER" id="PTHR43794">
    <property type="entry name" value="AMINOHYDROLASE SSNA-RELATED"/>
    <property type="match status" value="1"/>
</dbReference>
<dbReference type="Pfam" id="PF01979">
    <property type="entry name" value="Amidohydro_1"/>
    <property type="match status" value="1"/>
</dbReference>
<keyword evidence="4" id="KW-1185">Reference proteome</keyword>
<comment type="caution">
    <text evidence="2">The sequence shown here is derived from an EMBL/GenBank/DDBJ whole genome shotgun (WGS) entry which is preliminary data.</text>
</comment>
<dbReference type="EMBL" id="CAJNOQ010013728">
    <property type="protein sequence ID" value="CAF1327593.1"/>
    <property type="molecule type" value="Genomic_DNA"/>
</dbReference>
<dbReference type="Proteomes" id="UP000663829">
    <property type="component" value="Unassembled WGS sequence"/>
</dbReference>
<dbReference type="SUPFAM" id="SSF51556">
    <property type="entry name" value="Metallo-dependent hydrolases"/>
    <property type="match status" value="1"/>
</dbReference>
<dbReference type="AlphaFoldDB" id="A0A815FMN1"/>
<evidence type="ECO:0000313" key="2">
    <source>
        <dbReference type="EMBL" id="CAF1327593.1"/>
    </source>
</evidence>
<feature type="domain" description="Amidohydrolase-related" evidence="1">
    <location>
        <begin position="66"/>
        <end position="404"/>
    </location>
</feature>
<proteinExistence type="predicted"/>
<gene>
    <name evidence="2" type="ORF">GPM918_LOCUS29784</name>
    <name evidence="3" type="ORF">SRO942_LOCUS30376</name>
</gene>
<dbReference type="Proteomes" id="UP000681722">
    <property type="component" value="Unassembled WGS sequence"/>
</dbReference>
<dbReference type="EMBL" id="CAJOBC010051228">
    <property type="protein sequence ID" value="CAF4178429.1"/>
    <property type="molecule type" value="Genomic_DNA"/>
</dbReference>
<name>A0A815FMN1_9BILA</name>
<dbReference type="InterPro" id="IPR032466">
    <property type="entry name" value="Metal_Hydrolase"/>
</dbReference>
<organism evidence="2 4">
    <name type="scientific">Didymodactylos carnosus</name>
    <dbReference type="NCBI Taxonomy" id="1234261"/>
    <lineage>
        <taxon>Eukaryota</taxon>
        <taxon>Metazoa</taxon>
        <taxon>Spiralia</taxon>
        <taxon>Gnathifera</taxon>
        <taxon>Rotifera</taxon>
        <taxon>Eurotatoria</taxon>
        <taxon>Bdelloidea</taxon>
        <taxon>Philodinida</taxon>
        <taxon>Philodinidae</taxon>
        <taxon>Didymodactylos</taxon>
    </lineage>
</organism>
<dbReference type="OrthoDB" id="194468at2759"/>
<evidence type="ECO:0000259" key="1">
    <source>
        <dbReference type="Pfam" id="PF01979"/>
    </source>
</evidence>
<dbReference type="Gene3D" id="3.20.20.140">
    <property type="entry name" value="Metal-dependent hydrolases"/>
    <property type="match status" value="1"/>
</dbReference>
<dbReference type="GO" id="GO:0016810">
    <property type="term" value="F:hydrolase activity, acting on carbon-nitrogen (but not peptide) bonds"/>
    <property type="evidence" value="ECO:0007669"/>
    <property type="project" value="InterPro"/>
</dbReference>
<dbReference type="InterPro" id="IPR011059">
    <property type="entry name" value="Metal-dep_hydrolase_composite"/>
</dbReference>
<sequence>MASVNNDRPNILIRNIPCIMTMDPLLGNISGGDIYIENGQIKSVGKTSNTQNYPTSATIIDGSKMIVLPGLVDTHWHMWTALLRSLASRHGIGYFKVKALYGTYFTAEDMYHGTMLACTEAISSGITTVHNWCHNIQNVEYALSSIKALKELNVRGRFSYGVSAPNPQQPLDLKAITKLHTNWSRDYSNDGLLALGIAWRGLHPDFDLGKKELEFGRKLGIPISYHANDPGDITQLASENMLGVDLQIIHAVPATDAEVKQLGKSNSPVCIAPFTELRLGYGIAPIPQMLDAKLTMGLSIDSTALTGNTDMFAVMKVFYNLTNALNKKEFSITAQRVLEIATIEGARSLGMSDTIGSLTVGKRADLIMIDLDDINLGFLTEPANLIVEAAQRANVDTVIVDGRILKSQGKLTSINKEQVIQGARRASQNVIQRVQHHLQQQ</sequence>
<evidence type="ECO:0000313" key="4">
    <source>
        <dbReference type="Proteomes" id="UP000663829"/>
    </source>
</evidence>
<dbReference type="InterPro" id="IPR050287">
    <property type="entry name" value="MTA/SAH_deaminase"/>
</dbReference>
<accession>A0A815FMN1</accession>
<dbReference type="SUPFAM" id="SSF51338">
    <property type="entry name" value="Composite domain of metallo-dependent hydrolases"/>
    <property type="match status" value="2"/>
</dbReference>